<protein>
    <submittedName>
        <fullName evidence="1">Uncharacterized protein</fullName>
    </submittedName>
</protein>
<feature type="non-terminal residue" evidence="1">
    <location>
        <position position="67"/>
    </location>
</feature>
<reference evidence="1 2" key="1">
    <citation type="journal article" date="2023" name="Insect Mol. Biol.">
        <title>Genome sequencing provides insights into the evolution of gene families encoding plant cell wall-degrading enzymes in longhorned beetles.</title>
        <authorList>
            <person name="Shin N.R."/>
            <person name="Okamura Y."/>
            <person name="Kirsch R."/>
            <person name="Pauchet Y."/>
        </authorList>
    </citation>
    <scope>NUCLEOTIDE SEQUENCE [LARGE SCALE GENOMIC DNA]</scope>
    <source>
        <strain evidence="1">EAD_L_NR</strain>
    </source>
</reference>
<keyword evidence="2" id="KW-1185">Reference proteome</keyword>
<evidence type="ECO:0000313" key="1">
    <source>
        <dbReference type="EMBL" id="KAJ8912000.1"/>
    </source>
</evidence>
<dbReference type="AlphaFoldDB" id="A0AAV8VCW0"/>
<organism evidence="1 2">
    <name type="scientific">Exocentrus adspersus</name>
    <dbReference type="NCBI Taxonomy" id="1586481"/>
    <lineage>
        <taxon>Eukaryota</taxon>
        <taxon>Metazoa</taxon>
        <taxon>Ecdysozoa</taxon>
        <taxon>Arthropoda</taxon>
        <taxon>Hexapoda</taxon>
        <taxon>Insecta</taxon>
        <taxon>Pterygota</taxon>
        <taxon>Neoptera</taxon>
        <taxon>Endopterygota</taxon>
        <taxon>Coleoptera</taxon>
        <taxon>Polyphaga</taxon>
        <taxon>Cucujiformia</taxon>
        <taxon>Chrysomeloidea</taxon>
        <taxon>Cerambycidae</taxon>
        <taxon>Lamiinae</taxon>
        <taxon>Acanthocinini</taxon>
        <taxon>Exocentrus</taxon>
    </lineage>
</organism>
<name>A0AAV8VCW0_9CUCU</name>
<gene>
    <name evidence="1" type="ORF">NQ315_003282</name>
</gene>
<sequence length="67" mass="8220">MNCLLCQHLPIGLRNTMWLQHDGAPAHYFLRARNYLDRTNYNWSFQQLLPWLIPHRTLIYYDIMKKD</sequence>
<evidence type="ECO:0000313" key="2">
    <source>
        <dbReference type="Proteomes" id="UP001159042"/>
    </source>
</evidence>
<proteinExistence type="predicted"/>
<comment type="caution">
    <text evidence="1">The sequence shown here is derived from an EMBL/GenBank/DDBJ whole genome shotgun (WGS) entry which is preliminary data.</text>
</comment>
<dbReference type="Proteomes" id="UP001159042">
    <property type="component" value="Unassembled WGS sequence"/>
</dbReference>
<accession>A0AAV8VCW0</accession>
<dbReference type="EMBL" id="JANEYG010000152">
    <property type="protein sequence ID" value="KAJ8912000.1"/>
    <property type="molecule type" value="Genomic_DNA"/>
</dbReference>